<evidence type="ECO:0000256" key="2">
    <source>
        <dbReference type="ARBA" id="ARBA00022737"/>
    </source>
</evidence>
<dbReference type="InterPro" id="IPR020472">
    <property type="entry name" value="WD40_PAC1"/>
</dbReference>
<dbReference type="SMART" id="SM00500">
    <property type="entry name" value="SFM"/>
    <property type="match status" value="1"/>
</dbReference>
<dbReference type="InterPro" id="IPR036322">
    <property type="entry name" value="WD40_repeat_dom_sf"/>
</dbReference>
<dbReference type="CDD" id="cd00200">
    <property type="entry name" value="WD40"/>
    <property type="match status" value="1"/>
</dbReference>
<dbReference type="AlphaFoldDB" id="A0AAV5S5T4"/>
<proteinExistence type="predicted"/>
<feature type="repeat" description="WD" evidence="3">
    <location>
        <begin position="441"/>
        <end position="474"/>
    </location>
</feature>
<organism evidence="6 7">
    <name type="scientific">Maudiozyma humilis</name>
    <name type="common">Sour dough yeast</name>
    <name type="synonym">Kazachstania humilis</name>
    <dbReference type="NCBI Taxonomy" id="51915"/>
    <lineage>
        <taxon>Eukaryota</taxon>
        <taxon>Fungi</taxon>
        <taxon>Dikarya</taxon>
        <taxon>Ascomycota</taxon>
        <taxon>Saccharomycotina</taxon>
        <taxon>Saccharomycetes</taxon>
        <taxon>Saccharomycetales</taxon>
        <taxon>Saccharomycetaceae</taxon>
        <taxon>Maudiozyma</taxon>
    </lineage>
</organism>
<feature type="domain" description="Pre-mRNA processing factor 4 (PRP4)-like" evidence="5">
    <location>
        <begin position="46"/>
        <end position="97"/>
    </location>
</feature>
<evidence type="ECO:0000256" key="3">
    <source>
        <dbReference type="PROSITE-ProRule" id="PRU00221"/>
    </source>
</evidence>
<evidence type="ECO:0000256" key="4">
    <source>
        <dbReference type="SAM" id="MobiDB-lite"/>
    </source>
</evidence>
<keyword evidence="2" id="KW-0677">Repeat</keyword>
<gene>
    <name evidence="6" type="ORF">DAKH74_055520</name>
</gene>
<dbReference type="Gene3D" id="2.130.10.10">
    <property type="entry name" value="YVTN repeat-like/Quinoprotein amine dehydrogenase"/>
    <property type="match status" value="2"/>
</dbReference>
<dbReference type="PANTHER" id="PTHR19846">
    <property type="entry name" value="WD40 REPEAT PROTEIN"/>
    <property type="match status" value="1"/>
</dbReference>
<reference evidence="6 7" key="1">
    <citation type="journal article" date="2023" name="Elife">
        <title>Identification of key yeast species and microbe-microbe interactions impacting larval growth of Drosophila in the wild.</title>
        <authorList>
            <person name="Mure A."/>
            <person name="Sugiura Y."/>
            <person name="Maeda R."/>
            <person name="Honda K."/>
            <person name="Sakurai N."/>
            <person name="Takahashi Y."/>
            <person name="Watada M."/>
            <person name="Katoh T."/>
            <person name="Gotoh A."/>
            <person name="Gotoh Y."/>
            <person name="Taniguchi I."/>
            <person name="Nakamura K."/>
            <person name="Hayashi T."/>
            <person name="Katayama T."/>
            <person name="Uemura T."/>
            <person name="Hattori Y."/>
        </authorList>
    </citation>
    <scope>NUCLEOTIDE SEQUENCE [LARGE SCALE GENOMIC DNA]</scope>
    <source>
        <strain evidence="6 7">KH-74</strain>
    </source>
</reference>
<feature type="compositionally biased region" description="Acidic residues" evidence="4">
    <location>
        <begin position="110"/>
        <end position="121"/>
    </location>
</feature>
<protein>
    <submittedName>
        <fullName evidence="6">U4/U6-U5 snRNP complex subunit</fullName>
    </submittedName>
</protein>
<feature type="repeat" description="WD" evidence="3">
    <location>
        <begin position="356"/>
        <end position="397"/>
    </location>
</feature>
<dbReference type="InterPro" id="IPR001680">
    <property type="entry name" value="WD40_rpt"/>
</dbReference>
<dbReference type="SMART" id="SM00320">
    <property type="entry name" value="WD40"/>
    <property type="match status" value="7"/>
</dbReference>
<dbReference type="GO" id="GO:0030621">
    <property type="term" value="F:U4 snRNA binding"/>
    <property type="evidence" value="ECO:0007669"/>
    <property type="project" value="TreeGrafter"/>
</dbReference>
<dbReference type="InterPro" id="IPR019775">
    <property type="entry name" value="WD40_repeat_CS"/>
</dbReference>
<dbReference type="EMBL" id="BTGD01000025">
    <property type="protein sequence ID" value="GMM58935.1"/>
    <property type="molecule type" value="Genomic_DNA"/>
</dbReference>
<dbReference type="Pfam" id="PF00400">
    <property type="entry name" value="WD40"/>
    <property type="match status" value="6"/>
</dbReference>
<feature type="region of interest" description="Disordered" evidence="4">
    <location>
        <begin position="1"/>
        <end position="22"/>
    </location>
</feature>
<keyword evidence="1 3" id="KW-0853">WD repeat</keyword>
<feature type="repeat" description="WD" evidence="3">
    <location>
        <begin position="272"/>
        <end position="313"/>
    </location>
</feature>
<evidence type="ECO:0000259" key="5">
    <source>
        <dbReference type="SMART" id="SM00500"/>
    </source>
</evidence>
<dbReference type="InterPro" id="IPR014906">
    <property type="entry name" value="PRP4-like"/>
</dbReference>
<comment type="caution">
    <text evidence="6">The sequence shown here is derived from an EMBL/GenBank/DDBJ whole genome shotgun (WGS) entry which is preliminary data.</text>
</comment>
<dbReference type="GO" id="GO:0000398">
    <property type="term" value="P:mRNA splicing, via spliceosome"/>
    <property type="evidence" value="ECO:0007669"/>
    <property type="project" value="TreeGrafter"/>
</dbReference>
<dbReference type="SUPFAM" id="SSF50978">
    <property type="entry name" value="WD40 repeat-like"/>
    <property type="match status" value="1"/>
</dbReference>
<dbReference type="GO" id="GO:0046540">
    <property type="term" value="C:U4/U6 x U5 tri-snRNP complex"/>
    <property type="evidence" value="ECO:0007669"/>
    <property type="project" value="TreeGrafter"/>
</dbReference>
<dbReference type="PANTHER" id="PTHR19846:SF0">
    <property type="entry name" value="PRE-MRNA PROCESSING FACTOR 4"/>
    <property type="match status" value="1"/>
</dbReference>
<accession>A0AAV5S5T4</accession>
<dbReference type="PRINTS" id="PR00320">
    <property type="entry name" value="GPROTEINBRPT"/>
</dbReference>
<dbReference type="InterPro" id="IPR015943">
    <property type="entry name" value="WD40/YVTN_repeat-like_dom_sf"/>
</dbReference>
<name>A0AAV5S5T4_MAUHU</name>
<dbReference type="PROSITE" id="PS50294">
    <property type="entry name" value="WD_REPEATS_REGION"/>
    <property type="match status" value="4"/>
</dbReference>
<evidence type="ECO:0000256" key="1">
    <source>
        <dbReference type="ARBA" id="ARBA00022574"/>
    </source>
</evidence>
<evidence type="ECO:0000313" key="6">
    <source>
        <dbReference type="EMBL" id="GMM58935.1"/>
    </source>
</evidence>
<feature type="compositionally biased region" description="Polar residues" evidence="4">
    <location>
        <begin position="96"/>
        <end position="107"/>
    </location>
</feature>
<feature type="repeat" description="WD" evidence="3">
    <location>
        <begin position="398"/>
        <end position="440"/>
    </location>
</feature>
<keyword evidence="7" id="KW-1185">Reference proteome</keyword>
<dbReference type="PROSITE" id="PS00678">
    <property type="entry name" value="WD_REPEATS_1"/>
    <property type="match status" value="2"/>
</dbReference>
<feature type="repeat" description="WD" evidence="3">
    <location>
        <begin position="314"/>
        <end position="355"/>
    </location>
</feature>
<dbReference type="Proteomes" id="UP001377567">
    <property type="component" value="Unassembled WGS sequence"/>
</dbReference>
<sequence length="474" mass="53507">MSDGRISLNDLPVDNNFKNSTGDETVQETLQSLEDKKQAHLKITPQDDSLVRKALELIGQPEALENEEAPARRERLATILFVDRDSLKKYYESDLHSQIQSNEQNTAAEGDSEESDDDEEFYTPASKELRAARRFILEDSIRRSRKRIQQKRLSSQTNTMPELIHHHRSFVKSFDRMSLAGSQVVSTRPISRVKCTSDGQYVAVGSWGGDISVQTTTELQEVSKIEDSTRGKIGGLAWNSDDTLLIGGGEDTYIKLYNFDKKDKKLQELKTFKGHEARVSHVKFHPSNKYIASASFDTTWRLWDVETGTELLLQEGYSKEVYALDFQQDGALLCTGGMDNIGLVWDIRAGNKIMELNGHTKPIYAAEWSPNSYEVATGGGDGLINIWDIRHTEKACEILAHQSIITDLNFSHNDTPVLVSSSYDKRINIYSAVTRKKIKTLEGHTDKILTVDVSEDAKRLISGGWDRSIKLWEE</sequence>
<evidence type="ECO:0000313" key="7">
    <source>
        <dbReference type="Proteomes" id="UP001377567"/>
    </source>
</evidence>
<dbReference type="GO" id="GO:0017070">
    <property type="term" value="F:U6 snRNA binding"/>
    <property type="evidence" value="ECO:0007669"/>
    <property type="project" value="TreeGrafter"/>
</dbReference>
<dbReference type="PROSITE" id="PS50082">
    <property type="entry name" value="WD_REPEATS_2"/>
    <property type="match status" value="5"/>
</dbReference>
<feature type="region of interest" description="Disordered" evidence="4">
    <location>
        <begin position="95"/>
        <end position="124"/>
    </location>
</feature>